<comment type="subcellular location">
    <subcellularLocation>
        <location evidence="1">Secreted</location>
    </subcellularLocation>
</comment>
<protein>
    <submittedName>
        <fullName evidence="8">Putative salivary kunitz domain protein</fullName>
    </submittedName>
</protein>
<dbReference type="InterPro" id="IPR036880">
    <property type="entry name" value="Kunitz_BPTI_sf"/>
</dbReference>
<dbReference type="Gene3D" id="4.10.410.10">
    <property type="entry name" value="Pancreatic trypsin inhibitor Kunitz domain"/>
    <property type="match status" value="3"/>
</dbReference>
<evidence type="ECO:0000256" key="6">
    <source>
        <dbReference type="SAM" id="Phobius"/>
    </source>
</evidence>
<feature type="transmembrane region" description="Helical" evidence="6">
    <location>
        <begin position="6"/>
        <end position="26"/>
    </location>
</feature>
<evidence type="ECO:0000256" key="4">
    <source>
        <dbReference type="ARBA" id="ARBA00022900"/>
    </source>
</evidence>
<evidence type="ECO:0000256" key="5">
    <source>
        <dbReference type="ARBA" id="ARBA00023157"/>
    </source>
</evidence>
<keyword evidence="6" id="KW-0472">Membrane</keyword>
<dbReference type="PANTHER" id="PTHR10083">
    <property type="entry name" value="KUNITZ-TYPE PROTEASE INHIBITOR-RELATED"/>
    <property type="match status" value="1"/>
</dbReference>
<keyword evidence="6" id="KW-0812">Transmembrane</keyword>
<evidence type="ECO:0000256" key="2">
    <source>
        <dbReference type="ARBA" id="ARBA00022525"/>
    </source>
</evidence>
<dbReference type="GO" id="GO:0005615">
    <property type="term" value="C:extracellular space"/>
    <property type="evidence" value="ECO:0007669"/>
    <property type="project" value="TreeGrafter"/>
</dbReference>
<evidence type="ECO:0000256" key="3">
    <source>
        <dbReference type="ARBA" id="ARBA00022690"/>
    </source>
</evidence>
<keyword evidence="3" id="KW-0646">Protease inhibitor</keyword>
<dbReference type="InterPro" id="IPR002223">
    <property type="entry name" value="Kunitz_BPTI"/>
</dbReference>
<proteinExistence type="evidence at transcript level"/>
<dbReference type="Pfam" id="PF00014">
    <property type="entry name" value="Kunitz_BPTI"/>
    <property type="match status" value="2"/>
</dbReference>
<keyword evidence="4" id="KW-0722">Serine protease inhibitor</keyword>
<organism evidence="8">
    <name type="scientific">Ixodes ricinus</name>
    <name type="common">Common tick</name>
    <name type="synonym">Acarus ricinus</name>
    <dbReference type="NCBI Taxonomy" id="34613"/>
    <lineage>
        <taxon>Eukaryota</taxon>
        <taxon>Metazoa</taxon>
        <taxon>Ecdysozoa</taxon>
        <taxon>Arthropoda</taxon>
        <taxon>Chelicerata</taxon>
        <taxon>Arachnida</taxon>
        <taxon>Acari</taxon>
        <taxon>Parasitiformes</taxon>
        <taxon>Ixodida</taxon>
        <taxon>Ixodoidea</taxon>
        <taxon>Ixodidae</taxon>
        <taxon>Ixodinae</taxon>
        <taxon>Ixodes</taxon>
    </lineage>
</organism>
<name>A0A0K8R7J6_IXORI</name>
<feature type="domain" description="BPTI/Kunitz inhibitor" evidence="7">
    <location>
        <begin position="40"/>
        <end position="93"/>
    </location>
</feature>
<reference evidence="8" key="1">
    <citation type="submission" date="2012-12" db="EMBL/GenBank/DDBJ databases">
        <title>Identification and characterization of a phenylalanine ammonia-lyase gene family in Isatis indigotica Fort.</title>
        <authorList>
            <person name="Liu Q."/>
            <person name="Chen J."/>
            <person name="Zhou X."/>
            <person name="Di P."/>
            <person name="Xiao Y."/>
            <person name="Xuan H."/>
            <person name="Zhang L."/>
            <person name="Chen W."/>
        </authorList>
    </citation>
    <scope>NUCLEOTIDE SEQUENCE</scope>
    <source>
        <tissue evidence="8">Salivary gland</tissue>
    </source>
</reference>
<sequence length="279" mass="32195">MRTSGHILFVIMEIELLCTFFVLMLGSSKCERTRTLPEICTMEPNEELGRARIPGWFYDKSIDSCLFLFFGAAKAKSEHVNRFETKKECTETCRPQVRSFCFDGPPETCKGESTTMWSYNSTQGKCFKFNGNGNTQEGINVFDSEANCNKTCRDPDIGVCAEQPPSHCKESDTVWYRYNILSERCYLDNNKRCRGKNAFPTLESCFKHCGRFAQDKCKHRPLNISEWCSTYGHRYYYDEQENECKQFNGCDDQGIGFLRLRDCQQECLSAKKNRRSSSG</sequence>
<dbReference type="SMART" id="SM00131">
    <property type="entry name" value="KU"/>
    <property type="match status" value="3"/>
</dbReference>
<evidence type="ECO:0000256" key="1">
    <source>
        <dbReference type="ARBA" id="ARBA00004613"/>
    </source>
</evidence>
<accession>A0A0K8R7J6</accession>
<evidence type="ECO:0000313" key="8">
    <source>
        <dbReference type="EMBL" id="JAA66853.1"/>
    </source>
</evidence>
<dbReference type="EMBL" id="GADI01006955">
    <property type="protein sequence ID" value="JAA66853.1"/>
    <property type="molecule type" value="mRNA"/>
</dbReference>
<keyword evidence="2" id="KW-0964">Secreted</keyword>
<dbReference type="GO" id="GO:0004867">
    <property type="term" value="F:serine-type endopeptidase inhibitor activity"/>
    <property type="evidence" value="ECO:0007669"/>
    <property type="project" value="UniProtKB-KW"/>
</dbReference>
<keyword evidence="5" id="KW-1015">Disulfide bond</keyword>
<feature type="domain" description="BPTI/Kunitz inhibitor" evidence="7">
    <location>
        <begin position="93"/>
        <end position="152"/>
    </location>
</feature>
<dbReference type="PANTHER" id="PTHR10083:SF217">
    <property type="entry name" value="BOOPHILIN-H2"/>
    <property type="match status" value="1"/>
</dbReference>
<evidence type="ECO:0000259" key="7">
    <source>
        <dbReference type="PROSITE" id="PS50279"/>
    </source>
</evidence>
<keyword evidence="6" id="KW-1133">Transmembrane helix</keyword>
<dbReference type="SUPFAM" id="SSF57362">
    <property type="entry name" value="BPTI-like"/>
    <property type="match status" value="4"/>
</dbReference>
<dbReference type="InterPro" id="IPR050098">
    <property type="entry name" value="TFPI/VKTCI-like"/>
</dbReference>
<dbReference type="AlphaFoldDB" id="A0A0K8R7J6"/>
<dbReference type="PROSITE" id="PS50279">
    <property type="entry name" value="BPTI_KUNITZ_2"/>
    <property type="match status" value="2"/>
</dbReference>